<dbReference type="PANTHER" id="PTHR30085:SF7">
    <property type="entry name" value="AMINO-ACID ABC TRANSPORTER-BINDING PROTEIN YHDW-RELATED"/>
    <property type="match status" value="1"/>
</dbReference>
<dbReference type="Gene3D" id="3.40.190.10">
    <property type="entry name" value="Periplasmic binding protein-like II"/>
    <property type="match status" value="2"/>
</dbReference>
<dbReference type="Proteomes" id="UP000239772">
    <property type="component" value="Unassembled WGS sequence"/>
</dbReference>
<dbReference type="OrthoDB" id="368476at2"/>
<keyword evidence="7" id="KW-1185">Reference proteome</keyword>
<feature type="chain" id="PRO_5015671800" evidence="4">
    <location>
        <begin position="28"/>
        <end position="347"/>
    </location>
</feature>
<evidence type="ECO:0000256" key="4">
    <source>
        <dbReference type="SAM" id="SignalP"/>
    </source>
</evidence>
<feature type="signal peptide" evidence="4">
    <location>
        <begin position="1"/>
        <end position="27"/>
    </location>
</feature>
<evidence type="ECO:0000256" key="2">
    <source>
        <dbReference type="ARBA" id="ARBA00022448"/>
    </source>
</evidence>
<evidence type="ECO:0000256" key="3">
    <source>
        <dbReference type="ARBA" id="ARBA00022729"/>
    </source>
</evidence>
<accession>A0A2T1HRP3</accession>
<protein>
    <submittedName>
        <fullName evidence="6">Amino acid ABC transporter substrate-binding protein</fullName>
    </submittedName>
</protein>
<dbReference type="InterPro" id="IPR001638">
    <property type="entry name" value="Solute-binding_3/MltF_N"/>
</dbReference>
<dbReference type="Pfam" id="PF00497">
    <property type="entry name" value="SBP_bac_3"/>
    <property type="match status" value="1"/>
</dbReference>
<name>A0A2T1HRP3_9HYPH</name>
<keyword evidence="3 4" id="KW-0732">Signal</keyword>
<dbReference type="SUPFAM" id="SSF53850">
    <property type="entry name" value="Periplasmic binding protein-like II"/>
    <property type="match status" value="1"/>
</dbReference>
<dbReference type="PANTHER" id="PTHR30085">
    <property type="entry name" value="AMINO ACID ABC TRANSPORTER PERMEASE"/>
    <property type="match status" value="1"/>
</dbReference>
<gene>
    <name evidence="6" type="ORF">SLNSH_15420</name>
</gene>
<dbReference type="AlphaFoldDB" id="A0A2T1HRP3"/>
<comment type="caution">
    <text evidence="6">The sequence shown here is derived from an EMBL/GenBank/DDBJ whole genome shotgun (WGS) entry which is preliminary data.</text>
</comment>
<keyword evidence="2" id="KW-0813">Transport</keyword>
<feature type="domain" description="Solute-binding protein family 3/N-terminal" evidence="5">
    <location>
        <begin position="42"/>
        <end position="272"/>
    </location>
</feature>
<comment type="similarity">
    <text evidence="1">Belongs to the bacterial solute-binding protein 3 family.</text>
</comment>
<dbReference type="InterPro" id="IPR051455">
    <property type="entry name" value="Bact_solute-bind_prot3"/>
</dbReference>
<dbReference type="EMBL" id="PVZS01000016">
    <property type="protein sequence ID" value="PSC04179.1"/>
    <property type="molecule type" value="Genomic_DNA"/>
</dbReference>
<sequence length="347" mass="37352">MSTLRKALSAALVAAAGLWMGAGSAWAQVSSPTLDAVKKRGQLICGIDTGIPGYAYQDSSGEWQGLDVSLCRAIADAVVGSPKKVKYIGLTSKERFSVLKSGEIDVLIRDSEHSFLRNTALGLELPAVNFFTGQTFMVRKNLGVGHLKELNGATICVLTGTTLETNIADYNRANGIEIKTLLFEKPEEAFAAADSGRCDGYTDDGGSVAAARSTMKTPADWIFIPETIGGLQPIGPLTRGGDEAWTRLVRWVHYSMLEAEVLGITKANADQMAQNPSNPDVRRFFGLEGDFGKLLGVDNEWAKRIVKDIGNYGEVYEASFGAKGLGLPRGMNNLYDKGGLQTLPTWH</sequence>
<proteinExistence type="inferred from homology"/>
<evidence type="ECO:0000256" key="1">
    <source>
        <dbReference type="ARBA" id="ARBA00010333"/>
    </source>
</evidence>
<evidence type="ECO:0000259" key="5">
    <source>
        <dbReference type="SMART" id="SM00062"/>
    </source>
</evidence>
<evidence type="ECO:0000313" key="7">
    <source>
        <dbReference type="Proteomes" id="UP000239772"/>
    </source>
</evidence>
<evidence type="ECO:0000313" key="6">
    <source>
        <dbReference type="EMBL" id="PSC04179.1"/>
    </source>
</evidence>
<reference evidence="7" key="1">
    <citation type="submission" date="2018-03" db="EMBL/GenBank/DDBJ databases">
        <authorList>
            <person name="Sun L."/>
            <person name="Liu H."/>
            <person name="Chen W."/>
            <person name="Huang K."/>
            <person name="Liu W."/>
            <person name="Gao X."/>
        </authorList>
    </citation>
    <scope>NUCLEOTIDE SEQUENCE [LARGE SCALE GENOMIC DNA]</scope>
    <source>
        <strain evidence="7">SH9</strain>
    </source>
</reference>
<dbReference type="GO" id="GO:0006865">
    <property type="term" value="P:amino acid transport"/>
    <property type="evidence" value="ECO:0007669"/>
    <property type="project" value="TreeGrafter"/>
</dbReference>
<organism evidence="6 7">
    <name type="scientific">Alsobacter soli</name>
    <dbReference type="NCBI Taxonomy" id="2109933"/>
    <lineage>
        <taxon>Bacteria</taxon>
        <taxon>Pseudomonadati</taxon>
        <taxon>Pseudomonadota</taxon>
        <taxon>Alphaproteobacteria</taxon>
        <taxon>Hyphomicrobiales</taxon>
        <taxon>Alsobacteraceae</taxon>
        <taxon>Alsobacter</taxon>
    </lineage>
</organism>
<dbReference type="CDD" id="cd13692">
    <property type="entry name" value="PBP2_BztA"/>
    <property type="match status" value="1"/>
</dbReference>
<dbReference type="SMART" id="SM00062">
    <property type="entry name" value="PBPb"/>
    <property type="match status" value="1"/>
</dbReference>